<dbReference type="GO" id="GO:0016491">
    <property type="term" value="F:oxidoreductase activity"/>
    <property type="evidence" value="ECO:0007669"/>
    <property type="project" value="UniProtKB-KW"/>
</dbReference>
<sequence>MVKITIFGKGNMGSAIGKNFEDAGQTVEYIDSKSSVEDVGEIVVLAVPYDAAISIAKQQKDKLDGKIIIDITNPLNFTTFDELVVPADSSAAAQIAELLPNSQVVKGFNTTFAATLVSKKIDGSYPTTVQLASDSQSAKDEITSALDGSNLSVIDAGALKRARELEALGFLQLTLAASEKISWTGGFGIFK</sequence>
<reference evidence="3 4" key="1">
    <citation type="journal article" date="2012" name="Int. J. Syst. Evol. Microbiol.">
        <title>Characterization of Tetragenococcus strains from sugar thick juice reveals a novel species, Tetragenococcus osmophilus sp. nov., and divides Tetragenococcus halophilus into two subspecies, T. halophilus subsp. halophilus subsp. nov. and T. halophilus subsp. flandriensis subsp. nov.</title>
        <authorList>
            <person name="Juste A."/>
            <person name="Van Trappen S."/>
            <person name="Verreth C."/>
            <person name="Cleenwerck I."/>
            <person name="De Vos P."/>
            <person name="Lievens B."/>
            <person name="Willems K.A."/>
        </authorList>
    </citation>
    <scope>NUCLEOTIDE SEQUENCE [LARGE SCALE GENOMIC DNA]</scope>
    <source>
        <strain evidence="3 4">LMG 26042</strain>
    </source>
</reference>
<feature type="domain" description="Pyrroline-5-carboxylate reductase catalytic N-terminal" evidence="2">
    <location>
        <begin position="30"/>
        <end position="74"/>
    </location>
</feature>
<dbReference type="AlphaFoldDB" id="A0A3G5FHJ8"/>
<dbReference type="Pfam" id="PF03807">
    <property type="entry name" value="F420_oxidored"/>
    <property type="match status" value="1"/>
</dbReference>
<dbReference type="InterPro" id="IPR036291">
    <property type="entry name" value="NAD(P)-bd_dom_sf"/>
</dbReference>
<dbReference type="InterPro" id="IPR028939">
    <property type="entry name" value="P5C_Rdtase_cat_N"/>
</dbReference>
<gene>
    <name evidence="3" type="ORF">C7H83_04490</name>
</gene>
<dbReference type="PANTHER" id="PTHR14239">
    <property type="entry name" value="DUDULIN-RELATED"/>
    <property type="match status" value="1"/>
</dbReference>
<dbReference type="EMBL" id="CP027768">
    <property type="protein sequence ID" value="AYW49789.1"/>
    <property type="molecule type" value="Genomic_DNA"/>
</dbReference>
<organism evidence="3 4">
    <name type="scientific">Tetragenococcus halophilus</name>
    <name type="common">Pediococcus halophilus</name>
    <dbReference type="NCBI Taxonomy" id="51669"/>
    <lineage>
        <taxon>Bacteria</taxon>
        <taxon>Bacillati</taxon>
        <taxon>Bacillota</taxon>
        <taxon>Bacilli</taxon>
        <taxon>Lactobacillales</taxon>
        <taxon>Enterococcaceae</taxon>
        <taxon>Tetragenococcus</taxon>
    </lineage>
</organism>
<proteinExistence type="predicted"/>
<evidence type="ECO:0000259" key="2">
    <source>
        <dbReference type="Pfam" id="PF03807"/>
    </source>
</evidence>
<protein>
    <submittedName>
        <fullName evidence="3">Diguanylate cyclase</fullName>
    </submittedName>
</protein>
<dbReference type="RefSeq" id="WP_103892126.1">
    <property type="nucleotide sequence ID" value="NZ_CP027768.1"/>
</dbReference>
<dbReference type="Gene3D" id="3.40.50.720">
    <property type="entry name" value="NAD(P)-binding Rossmann-like Domain"/>
    <property type="match status" value="1"/>
</dbReference>
<dbReference type="PANTHER" id="PTHR14239:SF10">
    <property type="entry name" value="REDUCTASE"/>
    <property type="match status" value="1"/>
</dbReference>
<dbReference type="Proteomes" id="UP000280475">
    <property type="component" value="Chromosome"/>
</dbReference>
<evidence type="ECO:0000256" key="1">
    <source>
        <dbReference type="ARBA" id="ARBA00023002"/>
    </source>
</evidence>
<name>A0A3G5FHJ8_TETHA</name>
<accession>A0A3G5FHJ8</accession>
<evidence type="ECO:0000313" key="4">
    <source>
        <dbReference type="Proteomes" id="UP000280475"/>
    </source>
</evidence>
<dbReference type="InterPro" id="IPR051267">
    <property type="entry name" value="STEAP_metalloreductase"/>
</dbReference>
<keyword evidence="1" id="KW-0560">Oxidoreductase</keyword>
<dbReference type="SUPFAM" id="SSF51735">
    <property type="entry name" value="NAD(P)-binding Rossmann-fold domains"/>
    <property type="match status" value="1"/>
</dbReference>
<evidence type="ECO:0000313" key="3">
    <source>
        <dbReference type="EMBL" id="AYW49789.1"/>
    </source>
</evidence>